<dbReference type="AlphaFoldDB" id="A0A2N3Y1P8"/>
<organism evidence="1 2">
    <name type="scientific">Saccharopolyspora spinosa</name>
    <dbReference type="NCBI Taxonomy" id="60894"/>
    <lineage>
        <taxon>Bacteria</taxon>
        <taxon>Bacillati</taxon>
        <taxon>Actinomycetota</taxon>
        <taxon>Actinomycetes</taxon>
        <taxon>Pseudonocardiales</taxon>
        <taxon>Pseudonocardiaceae</taxon>
        <taxon>Saccharopolyspora</taxon>
    </lineage>
</organism>
<evidence type="ECO:0000313" key="1">
    <source>
        <dbReference type="EMBL" id="PKW16846.1"/>
    </source>
</evidence>
<protein>
    <submittedName>
        <fullName evidence="1">Uncharacterized protein</fullName>
    </submittedName>
</protein>
<reference evidence="1" key="1">
    <citation type="submission" date="2017-12" db="EMBL/GenBank/DDBJ databases">
        <title>Sequencing the genomes of 1000 Actinobacteria strains.</title>
        <authorList>
            <person name="Klenk H.-P."/>
        </authorList>
    </citation>
    <scope>NUCLEOTIDE SEQUENCE [LARGE SCALE GENOMIC DNA]</scope>
    <source>
        <strain evidence="1">DSM 44228</strain>
    </source>
</reference>
<gene>
    <name evidence="1" type="ORF">A8926_4741</name>
</gene>
<proteinExistence type="predicted"/>
<name>A0A2N3Y1P8_SACSN</name>
<evidence type="ECO:0000313" key="2">
    <source>
        <dbReference type="Proteomes" id="UP000233786"/>
    </source>
</evidence>
<comment type="caution">
    <text evidence="1">The sequence shown here is derived from an EMBL/GenBank/DDBJ whole genome shotgun (WGS) entry which is preliminary data.</text>
</comment>
<sequence length="109" mass="11853">MVARLFRNPRPVWVDLDALLSRQESSIRRANEIPLIVRAQGLALQQTQGRQLGWLRSDRGQWLGVITCSVPTAVGDLPCQMLLAADQFSVHQPGAAGPAAGDASARQRP</sequence>
<keyword evidence="2" id="KW-1185">Reference proteome</keyword>
<dbReference type="STRING" id="994479.GCA_000194155_07506"/>
<accession>A0A2N3Y1P8</accession>
<dbReference type="Proteomes" id="UP000233786">
    <property type="component" value="Unassembled WGS sequence"/>
</dbReference>
<dbReference type="OrthoDB" id="4377352at2"/>
<dbReference type="RefSeq" id="WP_143539617.1">
    <property type="nucleotide sequence ID" value="NZ_CP061007.1"/>
</dbReference>
<dbReference type="EMBL" id="PJNB01000001">
    <property type="protein sequence ID" value="PKW16846.1"/>
    <property type="molecule type" value="Genomic_DNA"/>
</dbReference>